<dbReference type="PROSITE" id="PS50893">
    <property type="entry name" value="ABC_TRANSPORTER_2"/>
    <property type="match status" value="1"/>
</dbReference>
<sequence length="217" mass="24789">MENVIRIENMNKSFKDVEIFKDFSLEIKKNSFTIISGTSGSGKSTLLNIIGLLDTKDKGNIYLFEEKNVHPFSKRAEHLLREKIGYLFQNFALVDNETVEYNLKIALENVKAKNKEELISNVLKQVGLQGYEKKMVYKCSGGEQQRIAIARLLLKPCELVLADEPTGSLDHDNKMLVVSLLQKMHKEGKTILIVTHDEELMEIGDNHIKFNNFKCVK</sequence>
<evidence type="ECO:0000256" key="1">
    <source>
        <dbReference type="ARBA" id="ARBA00022741"/>
    </source>
</evidence>
<dbReference type="PANTHER" id="PTHR42798:SF2">
    <property type="entry name" value="ABC TRANSPORTER ATP-BINDING PROTEIN MG467-RELATED"/>
    <property type="match status" value="1"/>
</dbReference>
<reference evidence="4" key="1">
    <citation type="submission" date="2019-04" db="EMBL/GenBank/DDBJ databases">
        <title>Evolution of Biomass-Degrading Anaerobic Consortia Revealed by Metagenomics.</title>
        <authorList>
            <person name="Peng X."/>
        </authorList>
    </citation>
    <scope>NUCLEOTIDE SEQUENCE</scope>
    <source>
        <strain evidence="4">SIG254</strain>
    </source>
</reference>
<dbReference type="GO" id="GO:0016887">
    <property type="term" value="F:ATP hydrolysis activity"/>
    <property type="evidence" value="ECO:0007669"/>
    <property type="project" value="InterPro"/>
</dbReference>
<proteinExistence type="predicted"/>
<dbReference type="Pfam" id="PF00005">
    <property type="entry name" value="ABC_tran"/>
    <property type="match status" value="1"/>
</dbReference>
<gene>
    <name evidence="4" type="ORF">E7215_15695</name>
</gene>
<dbReference type="Gene3D" id="3.40.50.300">
    <property type="entry name" value="P-loop containing nucleotide triphosphate hydrolases"/>
    <property type="match status" value="1"/>
</dbReference>
<dbReference type="PROSITE" id="PS00211">
    <property type="entry name" value="ABC_TRANSPORTER_1"/>
    <property type="match status" value="1"/>
</dbReference>
<accession>A0A927ZK82</accession>
<evidence type="ECO:0000259" key="3">
    <source>
        <dbReference type="PROSITE" id="PS50893"/>
    </source>
</evidence>
<dbReference type="PANTHER" id="PTHR42798">
    <property type="entry name" value="LIPOPROTEIN-RELEASING SYSTEM ATP-BINDING PROTEIN LOLD"/>
    <property type="match status" value="1"/>
</dbReference>
<dbReference type="SMART" id="SM00382">
    <property type="entry name" value="AAA"/>
    <property type="match status" value="1"/>
</dbReference>
<dbReference type="InterPro" id="IPR003593">
    <property type="entry name" value="AAA+_ATPase"/>
</dbReference>
<dbReference type="InterPro" id="IPR017871">
    <property type="entry name" value="ABC_transporter-like_CS"/>
</dbReference>
<organism evidence="4 5">
    <name type="scientific">Clostridium sulfidigenes</name>
    <dbReference type="NCBI Taxonomy" id="318464"/>
    <lineage>
        <taxon>Bacteria</taxon>
        <taxon>Bacillati</taxon>
        <taxon>Bacillota</taxon>
        <taxon>Clostridia</taxon>
        <taxon>Eubacteriales</taxon>
        <taxon>Clostridiaceae</taxon>
        <taxon>Clostridium</taxon>
    </lineage>
</organism>
<name>A0A927ZK82_9CLOT</name>
<keyword evidence="2 4" id="KW-0067">ATP-binding</keyword>
<evidence type="ECO:0000313" key="4">
    <source>
        <dbReference type="EMBL" id="MBE6061587.1"/>
    </source>
</evidence>
<dbReference type="InterPro" id="IPR003439">
    <property type="entry name" value="ABC_transporter-like_ATP-bd"/>
</dbReference>
<comment type="caution">
    <text evidence="4">The sequence shown here is derived from an EMBL/GenBank/DDBJ whole genome shotgun (WGS) entry which is preliminary data.</text>
</comment>
<protein>
    <submittedName>
        <fullName evidence="4">ATP-binding cassette domain-containing protein</fullName>
    </submittedName>
</protein>
<evidence type="ECO:0000313" key="5">
    <source>
        <dbReference type="Proteomes" id="UP000768462"/>
    </source>
</evidence>
<dbReference type="SUPFAM" id="SSF52540">
    <property type="entry name" value="P-loop containing nucleoside triphosphate hydrolases"/>
    <property type="match status" value="1"/>
</dbReference>
<keyword evidence="1" id="KW-0547">Nucleotide-binding</keyword>
<dbReference type="AlphaFoldDB" id="A0A927ZK82"/>
<feature type="domain" description="ABC transporter" evidence="3">
    <location>
        <begin position="5"/>
        <end position="213"/>
    </location>
</feature>
<dbReference type="EMBL" id="SVCM01000183">
    <property type="protein sequence ID" value="MBE6061587.1"/>
    <property type="molecule type" value="Genomic_DNA"/>
</dbReference>
<dbReference type="GO" id="GO:0005524">
    <property type="term" value="F:ATP binding"/>
    <property type="evidence" value="ECO:0007669"/>
    <property type="project" value="UniProtKB-KW"/>
</dbReference>
<dbReference type="Proteomes" id="UP000768462">
    <property type="component" value="Unassembled WGS sequence"/>
</dbReference>
<dbReference type="InterPro" id="IPR027417">
    <property type="entry name" value="P-loop_NTPase"/>
</dbReference>
<evidence type="ECO:0000256" key="2">
    <source>
        <dbReference type="ARBA" id="ARBA00022840"/>
    </source>
</evidence>